<comment type="caution">
    <text evidence="10">The sequence shown here is derived from an EMBL/GenBank/DDBJ whole genome shotgun (WGS) entry which is preliminary data.</text>
</comment>
<accession>A0A4Y8L7A9</accession>
<feature type="transmembrane region" description="Helical" evidence="8">
    <location>
        <begin position="7"/>
        <end position="37"/>
    </location>
</feature>
<dbReference type="PANTHER" id="PTHR33209">
    <property type="entry name" value="PROTEASE 4"/>
    <property type="match status" value="1"/>
</dbReference>
<dbReference type="InterPro" id="IPR047272">
    <property type="entry name" value="S49_SppA_C"/>
</dbReference>
<dbReference type="RefSeq" id="WP_134435747.1">
    <property type="nucleotide sequence ID" value="NZ_SOML01000002.1"/>
</dbReference>
<keyword evidence="5" id="KW-0720">Serine protease</keyword>
<dbReference type="EMBL" id="SOML01000002">
    <property type="protein sequence ID" value="TFD98044.1"/>
    <property type="molecule type" value="Genomic_DNA"/>
</dbReference>
<dbReference type="AlphaFoldDB" id="A0A4Y8L7A9"/>
<evidence type="ECO:0000256" key="6">
    <source>
        <dbReference type="ARBA" id="ARBA00023136"/>
    </source>
</evidence>
<dbReference type="InterPro" id="IPR002142">
    <property type="entry name" value="Peptidase_S49"/>
</dbReference>
<feature type="active site" description="Proton donor/acceptor" evidence="7">
    <location>
        <position position="191"/>
    </location>
</feature>
<dbReference type="GO" id="GO:0016020">
    <property type="term" value="C:membrane"/>
    <property type="evidence" value="ECO:0007669"/>
    <property type="project" value="UniProtKB-SubCell"/>
</dbReference>
<evidence type="ECO:0000256" key="5">
    <source>
        <dbReference type="ARBA" id="ARBA00022825"/>
    </source>
</evidence>
<dbReference type="CDD" id="cd07023">
    <property type="entry name" value="S49_Sppa_N_C"/>
    <property type="match status" value="1"/>
</dbReference>
<comment type="subcellular location">
    <subcellularLocation>
        <location evidence="1">Membrane</location>
    </subcellularLocation>
</comment>
<evidence type="ECO:0000259" key="9">
    <source>
        <dbReference type="Pfam" id="PF01343"/>
    </source>
</evidence>
<evidence type="ECO:0000256" key="2">
    <source>
        <dbReference type="ARBA" id="ARBA00008683"/>
    </source>
</evidence>
<dbReference type="InterPro" id="IPR029045">
    <property type="entry name" value="ClpP/crotonase-like_dom_sf"/>
</dbReference>
<dbReference type="Pfam" id="PF01343">
    <property type="entry name" value="Peptidase_S49"/>
    <property type="match status" value="2"/>
</dbReference>
<dbReference type="InterPro" id="IPR004634">
    <property type="entry name" value="Pept_S49_pIV"/>
</dbReference>
<dbReference type="NCBIfam" id="TIGR00706">
    <property type="entry name" value="SppA_dom"/>
    <property type="match status" value="1"/>
</dbReference>
<dbReference type="Gene3D" id="3.90.226.10">
    <property type="entry name" value="2-enoyl-CoA Hydratase, Chain A, domain 1"/>
    <property type="match status" value="3"/>
</dbReference>
<dbReference type="SUPFAM" id="SSF52096">
    <property type="entry name" value="ClpP/crotonase"/>
    <property type="match status" value="2"/>
</dbReference>
<sequence>MKKFFKSVLAVIAGVLISCLIIGGIAVLIIVGFTGIFSNSYSLKDNTVLTIKLSGVMKDKVTPNPIYDYLDIGGSPEISLTDILSAIKKAKDNDKIKGIYIRSGYFTAPSASLVEIRNALIDFKSTGKFIISYADDYLQSGYFVASVSDKVIMNPQGTLDLHGLAVSPTFYKGLLDKIGVEMQIFKVGTYKSAVEPYMLDKMSDANREQVTAFANDIWSTVLKGISSSRNISVEKLNQLTDTLPAFRASSFVIENNLADTLMYETDVKEYLKTLLHVESSKDVHVATIDNMQSVDDPRESESKDQIAILYAEGSIVSGNSSSDINDKYLIRQIEKLKKDEDVKAVVFRVNSPGGSAYASEQIWRAITELKASKPVVVSMGGYAASGGYYISSNATKIFAQPTTLTGSIGIFGMFPNMEGLTNKIGLTFDKVKTNKFSDFGNVTRPMSSEEKEILQQYINRGYDLFLTRCSEGRNIPKDQLEKIAEGRVWTGQQALKIGLVDAIGGIDDAVKEAAKLSNTQEYSTHEYPHKQGMLGTLLKSGKDQFATRALKEYLGNDFQLLKTIKEINNLKEQDFIQARMPYDLDIQ</sequence>
<feature type="active site" description="Nucleophile" evidence="7">
    <location>
        <position position="385"/>
    </location>
</feature>
<evidence type="ECO:0000256" key="3">
    <source>
        <dbReference type="ARBA" id="ARBA00022670"/>
    </source>
</evidence>
<dbReference type="InterPro" id="IPR047217">
    <property type="entry name" value="S49_SppA_67K_type_N"/>
</dbReference>
<keyword evidence="3" id="KW-0645">Protease</keyword>
<dbReference type="PANTHER" id="PTHR33209:SF1">
    <property type="entry name" value="PEPTIDASE S49 DOMAIN-CONTAINING PROTEIN"/>
    <property type="match status" value="1"/>
</dbReference>
<comment type="similarity">
    <text evidence="2">Belongs to the peptidase S49 family.</text>
</comment>
<dbReference type="STRING" id="1121485.GCA_000426485_02527"/>
<dbReference type="OrthoDB" id="9764363at2"/>
<dbReference type="PROSITE" id="PS51257">
    <property type="entry name" value="PROKAR_LIPOPROTEIN"/>
    <property type="match status" value="1"/>
</dbReference>
<gene>
    <name evidence="10" type="primary">sppA</name>
    <name evidence="10" type="ORF">E2605_05340</name>
</gene>
<evidence type="ECO:0000256" key="7">
    <source>
        <dbReference type="PIRSR" id="PIRSR001217-1"/>
    </source>
</evidence>
<evidence type="ECO:0000256" key="8">
    <source>
        <dbReference type="SAM" id="Phobius"/>
    </source>
</evidence>
<keyword evidence="6 8" id="KW-0472">Membrane</keyword>
<dbReference type="InterPro" id="IPR004635">
    <property type="entry name" value="Pept_S49_SppA"/>
</dbReference>
<evidence type="ECO:0000313" key="10">
    <source>
        <dbReference type="EMBL" id="TFD98044.1"/>
    </source>
</evidence>
<dbReference type="CDD" id="cd07018">
    <property type="entry name" value="S49_SppA_67K_type"/>
    <property type="match status" value="1"/>
</dbReference>
<protein>
    <submittedName>
        <fullName evidence="10">Signal peptide peptidase SppA</fullName>
    </submittedName>
</protein>
<evidence type="ECO:0000256" key="4">
    <source>
        <dbReference type="ARBA" id="ARBA00022801"/>
    </source>
</evidence>
<keyword evidence="8" id="KW-1133">Transmembrane helix</keyword>
<feature type="domain" description="Peptidase S49" evidence="9">
    <location>
        <begin position="369"/>
        <end position="518"/>
    </location>
</feature>
<dbReference type="NCBIfam" id="TIGR00705">
    <property type="entry name" value="SppA_67K"/>
    <property type="match status" value="1"/>
</dbReference>
<proteinExistence type="inferred from homology"/>
<dbReference type="PIRSF" id="PIRSF001217">
    <property type="entry name" value="Protease_4_SppA"/>
    <property type="match status" value="1"/>
</dbReference>
<keyword evidence="11" id="KW-1185">Reference proteome</keyword>
<keyword evidence="8" id="KW-0812">Transmembrane</keyword>
<name>A0A4Y8L7A9_9BACT</name>
<organism evidence="10 11">
    <name type="scientific">Dysgonomonas capnocytophagoides</name>
    <dbReference type="NCBI Taxonomy" id="45254"/>
    <lineage>
        <taxon>Bacteria</taxon>
        <taxon>Pseudomonadati</taxon>
        <taxon>Bacteroidota</taxon>
        <taxon>Bacteroidia</taxon>
        <taxon>Bacteroidales</taxon>
        <taxon>Dysgonomonadaceae</taxon>
        <taxon>Dysgonomonas</taxon>
    </lineage>
</organism>
<evidence type="ECO:0000256" key="1">
    <source>
        <dbReference type="ARBA" id="ARBA00004370"/>
    </source>
</evidence>
<reference evidence="10 11" key="1">
    <citation type="submission" date="2019-03" db="EMBL/GenBank/DDBJ databases">
        <title>San Antonio Military Medical Center submission to MRSN (WRAIR), pending publication.</title>
        <authorList>
            <person name="Blyth D.M."/>
            <person name="Mccarthy S.L."/>
            <person name="Schall S.E."/>
            <person name="Stam J.A."/>
            <person name="Ong A.C."/>
            <person name="Mcgann P.T."/>
        </authorList>
    </citation>
    <scope>NUCLEOTIDE SEQUENCE [LARGE SCALE GENOMIC DNA]</scope>
    <source>
        <strain evidence="10 11">MRSN571793</strain>
    </source>
</reference>
<dbReference type="GO" id="GO:0008236">
    <property type="term" value="F:serine-type peptidase activity"/>
    <property type="evidence" value="ECO:0007669"/>
    <property type="project" value="UniProtKB-KW"/>
</dbReference>
<dbReference type="GO" id="GO:0006465">
    <property type="term" value="P:signal peptide processing"/>
    <property type="evidence" value="ECO:0007669"/>
    <property type="project" value="InterPro"/>
</dbReference>
<feature type="domain" description="Peptidase S49" evidence="9">
    <location>
        <begin position="123"/>
        <end position="277"/>
    </location>
</feature>
<evidence type="ECO:0000313" key="11">
    <source>
        <dbReference type="Proteomes" id="UP000297861"/>
    </source>
</evidence>
<keyword evidence="4" id="KW-0378">Hydrolase</keyword>
<dbReference type="Proteomes" id="UP000297861">
    <property type="component" value="Unassembled WGS sequence"/>
</dbReference>